<dbReference type="Proteomes" id="UP001150907">
    <property type="component" value="Unassembled WGS sequence"/>
</dbReference>
<protein>
    <submittedName>
        <fullName evidence="1">Uncharacterized protein</fullName>
    </submittedName>
</protein>
<reference evidence="1" key="1">
    <citation type="submission" date="2022-07" db="EMBL/GenBank/DDBJ databases">
        <title>Phylogenomic reconstructions and comparative analyses of Kickxellomycotina fungi.</title>
        <authorList>
            <person name="Reynolds N.K."/>
            <person name="Stajich J.E."/>
            <person name="Barry K."/>
            <person name="Grigoriev I.V."/>
            <person name="Crous P."/>
            <person name="Smith M.E."/>
        </authorList>
    </citation>
    <scope>NUCLEOTIDE SEQUENCE</scope>
    <source>
        <strain evidence="1">IMI 214461</strain>
    </source>
</reference>
<accession>A0A9W8BH34</accession>
<dbReference type="AlphaFoldDB" id="A0A9W8BH34"/>
<organism evidence="1 2">
    <name type="scientific">Coemansia thaxteri</name>
    <dbReference type="NCBI Taxonomy" id="2663907"/>
    <lineage>
        <taxon>Eukaryota</taxon>
        <taxon>Fungi</taxon>
        <taxon>Fungi incertae sedis</taxon>
        <taxon>Zoopagomycota</taxon>
        <taxon>Kickxellomycotina</taxon>
        <taxon>Kickxellomycetes</taxon>
        <taxon>Kickxellales</taxon>
        <taxon>Kickxellaceae</taxon>
        <taxon>Coemansia</taxon>
    </lineage>
</organism>
<evidence type="ECO:0000313" key="2">
    <source>
        <dbReference type="Proteomes" id="UP001150907"/>
    </source>
</evidence>
<evidence type="ECO:0000313" key="1">
    <source>
        <dbReference type="EMBL" id="KAJ2001794.1"/>
    </source>
</evidence>
<proteinExistence type="predicted"/>
<comment type="caution">
    <text evidence="1">The sequence shown here is derived from an EMBL/GenBank/DDBJ whole genome shotgun (WGS) entry which is preliminary data.</text>
</comment>
<name>A0A9W8BH34_9FUNG</name>
<feature type="non-terminal residue" evidence="1">
    <location>
        <position position="118"/>
    </location>
</feature>
<dbReference type="OrthoDB" id="5543779at2759"/>
<sequence>MAPKIRDIKIQFPTLDRFSPSDVRYFGDLFTQMYLFSCCTIRISFFTEMTIELRAELFCELQHLNISILPRSIGEFAHLARHNAPSLQSLEFWATLQSGVRDLIQDSEGNVFVYPQLQ</sequence>
<gene>
    <name evidence="1" type="ORF">H4R26_003934</name>
</gene>
<dbReference type="EMBL" id="JANBQF010000364">
    <property type="protein sequence ID" value="KAJ2001794.1"/>
    <property type="molecule type" value="Genomic_DNA"/>
</dbReference>
<keyword evidence="2" id="KW-1185">Reference proteome</keyword>